<dbReference type="Proteomes" id="UP001271648">
    <property type="component" value="Unassembled WGS sequence"/>
</dbReference>
<sequence length="63" mass="7370">MMHIIVLFYWNETKMGIDCLSRVVICHFHKFIGHLPGVIGHYRKDIGHLLRVIGHFTRNIVVS</sequence>
<evidence type="ECO:0000313" key="2">
    <source>
        <dbReference type="Proteomes" id="UP001271648"/>
    </source>
</evidence>
<dbReference type="RefSeq" id="WP_317940593.1">
    <property type="nucleotide sequence ID" value="NZ_JAUBDJ010000004.1"/>
</dbReference>
<reference evidence="1 2" key="1">
    <citation type="submission" date="2023-06" db="EMBL/GenBank/DDBJ databases">
        <title>Sporosarcina sp. nov., isolated from Korean traditional fermented seafood 'Jeotgal'.</title>
        <authorList>
            <person name="Yang A.I."/>
            <person name="Shin N.-R."/>
        </authorList>
    </citation>
    <scope>NUCLEOTIDE SEQUENCE [LARGE SCALE GENOMIC DNA]</scope>
    <source>
        <strain evidence="1 2">KCTC43456</strain>
    </source>
</reference>
<gene>
    <name evidence="1" type="ORF">QTL97_08150</name>
</gene>
<dbReference type="EMBL" id="JAUBDJ010000004">
    <property type="protein sequence ID" value="MDW0116902.1"/>
    <property type="molecule type" value="Genomic_DNA"/>
</dbReference>
<evidence type="ECO:0000313" key="1">
    <source>
        <dbReference type="EMBL" id="MDW0116902.1"/>
    </source>
</evidence>
<accession>A0AAW9A6V5</accession>
<comment type="caution">
    <text evidence="1">The sequence shown here is derived from an EMBL/GenBank/DDBJ whole genome shotgun (WGS) entry which is preliminary data.</text>
</comment>
<protein>
    <submittedName>
        <fullName evidence="1">Uncharacterized protein</fullName>
    </submittedName>
</protein>
<name>A0AAW9A6V5_9BACL</name>
<proteinExistence type="predicted"/>
<keyword evidence="2" id="KW-1185">Reference proteome</keyword>
<dbReference type="AlphaFoldDB" id="A0AAW9A6V5"/>
<organism evidence="1 2">
    <name type="scientific">Sporosarcina thermotolerans</name>
    <dbReference type="NCBI Taxonomy" id="633404"/>
    <lineage>
        <taxon>Bacteria</taxon>
        <taxon>Bacillati</taxon>
        <taxon>Bacillota</taxon>
        <taxon>Bacilli</taxon>
        <taxon>Bacillales</taxon>
        <taxon>Caryophanaceae</taxon>
        <taxon>Sporosarcina</taxon>
    </lineage>
</organism>